<accession>A0A452UE69</accession>
<protein>
    <submittedName>
        <fullName evidence="1">Uncharacterized protein</fullName>
    </submittedName>
</protein>
<organism evidence="1">
    <name type="scientific">Ursus maritimus</name>
    <name type="common">Polar bear</name>
    <name type="synonym">Thalarctos maritimus</name>
    <dbReference type="NCBI Taxonomy" id="29073"/>
    <lineage>
        <taxon>Eukaryota</taxon>
        <taxon>Metazoa</taxon>
        <taxon>Chordata</taxon>
        <taxon>Craniata</taxon>
        <taxon>Vertebrata</taxon>
        <taxon>Euteleostomi</taxon>
        <taxon>Mammalia</taxon>
        <taxon>Eutheria</taxon>
        <taxon>Laurasiatheria</taxon>
        <taxon>Carnivora</taxon>
        <taxon>Caniformia</taxon>
        <taxon>Ursidae</taxon>
        <taxon>Ursus</taxon>
    </lineage>
</organism>
<proteinExistence type="predicted"/>
<reference evidence="1" key="1">
    <citation type="submission" date="2019-03" db="UniProtKB">
        <authorList>
            <consortium name="Ensembl"/>
        </authorList>
    </citation>
    <scope>IDENTIFICATION</scope>
</reference>
<dbReference type="Ensembl" id="ENSUMAT00000022663.1">
    <property type="protein sequence ID" value="ENSUMAP00000019153.1"/>
    <property type="gene ID" value="ENSUMAG00000014071.1"/>
</dbReference>
<evidence type="ECO:0000313" key="1">
    <source>
        <dbReference type="Ensembl" id="ENSUMAP00000019153"/>
    </source>
</evidence>
<dbReference type="GeneTree" id="ENSGT00900000143760"/>
<name>A0A452UE69_URSMA</name>
<dbReference type="AlphaFoldDB" id="A0A452UE69"/>
<sequence length="61" mass="6470">RGPSRGPGGCRAGPGASGFTCCCCKFCFLGLPFQSWAAQELALFKACGENWGEEGEICFFL</sequence>